<evidence type="ECO:0000256" key="1">
    <source>
        <dbReference type="SAM" id="MobiDB-lite"/>
    </source>
</evidence>
<dbReference type="Proteomes" id="UP000198287">
    <property type="component" value="Unassembled WGS sequence"/>
</dbReference>
<feature type="compositionally biased region" description="Basic and acidic residues" evidence="1">
    <location>
        <begin position="62"/>
        <end position="76"/>
    </location>
</feature>
<evidence type="ECO:0000313" key="2">
    <source>
        <dbReference type="EMBL" id="OXA49685.1"/>
    </source>
</evidence>
<protein>
    <submittedName>
        <fullName evidence="2">DNA mismatch repair protein MutS</fullName>
    </submittedName>
</protein>
<comment type="caution">
    <text evidence="2">The sequence shown here is derived from an EMBL/GenBank/DDBJ whole genome shotgun (WGS) entry which is preliminary data.</text>
</comment>
<proteinExistence type="predicted"/>
<gene>
    <name evidence="2" type="ORF">Fcan01_15773</name>
</gene>
<reference evidence="2 3" key="1">
    <citation type="submission" date="2015-12" db="EMBL/GenBank/DDBJ databases">
        <title>The genome of Folsomia candida.</title>
        <authorList>
            <person name="Faddeeva A."/>
            <person name="Derks M.F."/>
            <person name="Anvar Y."/>
            <person name="Smit S."/>
            <person name="Van Straalen N."/>
            <person name="Roelofs D."/>
        </authorList>
    </citation>
    <scope>NUCLEOTIDE SEQUENCE [LARGE SCALE GENOMIC DNA]</scope>
    <source>
        <strain evidence="2 3">VU population</strain>
        <tissue evidence="2">Whole body</tissue>
    </source>
</reference>
<feature type="region of interest" description="Disordered" evidence="1">
    <location>
        <begin position="62"/>
        <end position="95"/>
    </location>
</feature>
<keyword evidence="3" id="KW-1185">Reference proteome</keyword>
<organism evidence="2 3">
    <name type="scientific">Folsomia candida</name>
    <name type="common">Springtail</name>
    <dbReference type="NCBI Taxonomy" id="158441"/>
    <lineage>
        <taxon>Eukaryota</taxon>
        <taxon>Metazoa</taxon>
        <taxon>Ecdysozoa</taxon>
        <taxon>Arthropoda</taxon>
        <taxon>Hexapoda</taxon>
        <taxon>Collembola</taxon>
        <taxon>Entomobryomorpha</taxon>
        <taxon>Isotomoidea</taxon>
        <taxon>Isotomidae</taxon>
        <taxon>Proisotominae</taxon>
        <taxon>Folsomia</taxon>
    </lineage>
</organism>
<dbReference type="AlphaFoldDB" id="A0A226DW33"/>
<name>A0A226DW33_FOLCA</name>
<sequence length="226" mass="25342">MVGPMPSVGASVVVEVERVTGMPFKLIGRRVQVLSTIEQVLGTEDEADPPEFDTVLEEEKIQARKESSCSDDRKSDILSSNEEGTVPTSNPPRVIYNNLSCNPRSDFSFKQMMDEDHHNGESVLNDISIEPGDHVTSFPTPTIPAVIKTPPEDAEIERLAVFRSHLAHQHRTLQFNLENADRLKRGLPPLPKPKEKKPKRLERDIARSLEHNKASLLNSLKIKKPQ</sequence>
<feature type="compositionally biased region" description="Polar residues" evidence="1">
    <location>
        <begin position="77"/>
        <end position="88"/>
    </location>
</feature>
<evidence type="ECO:0000313" key="3">
    <source>
        <dbReference type="Proteomes" id="UP000198287"/>
    </source>
</evidence>
<dbReference type="OrthoDB" id="248320at2759"/>
<accession>A0A226DW33</accession>
<dbReference type="EMBL" id="LNIX01000010">
    <property type="protein sequence ID" value="OXA49685.1"/>
    <property type="molecule type" value="Genomic_DNA"/>
</dbReference>